<name>A0A839RV34_9ACTN</name>
<dbReference type="AlphaFoldDB" id="A0A839RV34"/>
<gene>
    <name evidence="1" type="ORF">FHU29_004672</name>
</gene>
<protein>
    <submittedName>
        <fullName evidence="1">Protein gp37</fullName>
    </submittedName>
</protein>
<dbReference type="OrthoDB" id="9787478at2"/>
<reference evidence="1 2" key="1">
    <citation type="submission" date="2020-08" db="EMBL/GenBank/DDBJ databases">
        <title>Sequencing the genomes of 1000 actinobacteria strains.</title>
        <authorList>
            <person name="Klenk H.-P."/>
        </authorList>
    </citation>
    <scope>NUCLEOTIDE SEQUENCE [LARGE SCALE GENOMIC DNA]</scope>
    <source>
        <strain evidence="1 2">DSM 45258</strain>
    </source>
</reference>
<dbReference type="InterPro" id="IPR011101">
    <property type="entry name" value="DUF5131"/>
</dbReference>
<proteinExistence type="predicted"/>
<comment type="caution">
    <text evidence="1">The sequence shown here is derived from an EMBL/GenBank/DDBJ whole genome shotgun (WGS) entry which is preliminary data.</text>
</comment>
<dbReference type="Pfam" id="PF07505">
    <property type="entry name" value="DUF5131"/>
    <property type="match status" value="1"/>
</dbReference>
<accession>A0A839RV34</accession>
<evidence type="ECO:0000313" key="2">
    <source>
        <dbReference type="Proteomes" id="UP000567922"/>
    </source>
</evidence>
<dbReference type="Proteomes" id="UP000567922">
    <property type="component" value="Unassembled WGS sequence"/>
</dbReference>
<keyword evidence="2" id="KW-1185">Reference proteome</keyword>
<evidence type="ECO:0000313" key="1">
    <source>
        <dbReference type="EMBL" id="MBB3040177.1"/>
    </source>
</evidence>
<sequence>MSDRTGIEWTDATWNPVTGCAKVSHGCDHCYAETIAHRFTGTKAYPNGFQVTLRPDRLEKPLLWRKPRRIFVNSMSDLFHDDIPDEFIAKVFAVMAAAPQHTFQVLTKRHARMRSLLNDHSFKVAINLEHHALDVVDDPEQAWPLPNVWLGVSTEDQKWADIRIPALLDTPAALRFISAEPLLGPLDLASTGLLAPDEFDRRLDWVVVGGESGAKARPMHPDWARSLRDQCNAAGVAFLFKQWGEWAPIPPVEWKPGDSLVHTFGTTHKVGTAGLDAFNAELRRQSYLLRRVGKKTAGRELDGRTWDEFPQAVTI</sequence>
<dbReference type="RefSeq" id="WP_064442292.1">
    <property type="nucleotide sequence ID" value="NZ_BDDI01000022.1"/>
</dbReference>
<dbReference type="EMBL" id="JACHWS010000010">
    <property type="protein sequence ID" value="MBB3040177.1"/>
    <property type="molecule type" value="Genomic_DNA"/>
</dbReference>
<organism evidence="1 2">
    <name type="scientific">Hoyosella altamirensis</name>
    <dbReference type="NCBI Taxonomy" id="616997"/>
    <lineage>
        <taxon>Bacteria</taxon>
        <taxon>Bacillati</taxon>
        <taxon>Actinomycetota</taxon>
        <taxon>Actinomycetes</taxon>
        <taxon>Mycobacteriales</taxon>
        <taxon>Hoyosellaceae</taxon>
        <taxon>Hoyosella</taxon>
    </lineage>
</organism>